<dbReference type="FunFam" id="2.40.330.10:FF:000001">
    <property type="entry name" value="Auxin response factor"/>
    <property type="match status" value="1"/>
</dbReference>
<dbReference type="GO" id="GO:0006355">
    <property type="term" value="P:regulation of DNA-templated transcription"/>
    <property type="evidence" value="ECO:0007669"/>
    <property type="project" value="InterPro"/>
</dbReference>
<evidence type="ECO:0000259" key="9">
    <source>
        <dbReference type="PROSITE" id="PS50863"/>
    </source>
</evidence>
<protein>
    <recommendedName>
        <fullName evidence="8">Auxin response factor</fullName>
    </recommendedName>
</protein>
<evidence type="ECO:0000313" key="11">
    <source>
        <dbReference type="Proteomes" id="UP001420932"/>
    </source>
</evidence>
<dbReference type="EMBL" id="JBBNAF010000004">
    <property type="protein sequence ID" value="KAK9150271.1"/>
    <property type="molecule type" value="Genomic_DNA"/>
</dbReference>
<dbReference type="Pfam" id="PF02362">
    <property type="entry name" value="B3"/>
    <property type="match status" value="1"/>
</dbReference>
<organism evidence="10 11">
    <name type="scientific">Stephania yunnanensis</name>
    <dbReference type="NCBI Taxonomy" id="152371"/>
    <lineage>
        <taxon>Eukaryota</taxon>
        <taxon>Viridiplantae</taxon>
        <taxon>Streptophyta</taxon>
        <taxon>Embryophyta</taxon>
        <taxon>Tracheophyta</taxon>
        <taxon>Spermatophyta</taxon>
        <taxon>Magnoliopsida</taxon>
        <taxon>Ranunculales</taxon>
        <taxon>Menispermaceae</taxon>
        <taxon>Menispermoideae</taxon>
        <taxon>Cissampelideae</taxon>
        <taxon>Stephania</taxon>
    </lineage>
</organism>
<reference evidence="10 11" key="1">
    <citation type="submission" date="2024-01" db="EMBL/GenBank/DDBJ databases">
        <title>Genome assemblies of Stephania.</title>
        <authorList>
            <person name="Yang L."/>
        </authorList>
    </citation>
    <scope>NUCLEOTIDE SEQUENCE [LARGE SCALE GENOMIC DNA]</scope>
    <source>
        <strain evidence="10">YNDBR</strain>
        <tissue evidence="10">Leaf</tissue>
    </source>
</reference>
<dbReference type="CDD" id="cd10017">
    <property type="entry name" value="B3_DNA"/>
    <property type="match status" value="1"/>
</dbReference>
<evidence type="ECO:0000256" key="3">
    <source>
        <dbReference type="ARBA" id="ARBA00023015"/>
    </source>
</evidence>
<comment type="similarity">
    <text evidence="2 8">Belongs to the ARF family.</text>
</comment>
<accession>A0AAP0KCU0</accession>
<dbReference type="Pfam" id="PF06507">
    <property type="entry name" value="ARF_AD"/>
    <property type="match status" value="1"/>
</dbReference>
<dbReference type="InterPro" id="IPR044835">
    <property type="entry name" value="ARF_plant"/>
</dbReference>
<keyword evidence="6 8" id="KW-0539">Nucleus</keyword>
<dbReference type="GO" id="GO:0003677">
    <property type="term" value="F:DNA binding"/>
    <property type="evidence" value="ECO:0007669"/>
    <property type="project" value="UniProtKB-KW"/>
</dbReference>
<evidence type="ECO:0000256" key="5">
    <source>
        <dbReference type="ARBA" id="ARBA00023163"/>
    </source>
</evidence>
<name>A0AAP0KCU0_9MAGN</name>
<comment type="subcellular location">
    <subcellularLocation>
        <location evidence="1 8">Nucleus</location>
    </subcellularLocation>
</comment>
<evidence type="ECO:0000256" key="8">
    <source>
        <dbReference type="RuleBase" id="RU004561"/>
    </source>
</evidence>
<keyword evidence="11" id="KW-1185">Reference proteome</keyword>
<dbReference type="GO" id="GO:0005634">
    <property type="term" value="C:nucleus"/>
    <property type="evidence" value="ECO:0007669"/>
    <property type="project" value="UniProtKB-SubCell"/>
</dbReference>
<dbReference type="AlphaFoldDB" id="A0AAP0KCU0"/>
<dbReference type="Gene3D" id="2.40.330.10">
    <property type="entry name" value="DNA-binding pseudobarrel domain"/>
    <property type="match status" value="1"/>
</dbReference>
<evidence type="ECO:0000256" key="7">
    <source>
        <dbReference type="ARBA" id="ARBA00023294"/>
    </source>
</evidence>
<comment type="subunit">
    <text evidence="8">Homodimers and heterodimers.</text>
</comment>
<dbReference type="Gene3D" id="2.30.30.1040">
    <property type="match status" value="1"/>
</dbReference>
<dbReference type="PANTHER" id="PTHR31384">
    <property type="entry name" value="AUXIN RESPONSE FACTOR 4-RELATED"/>
    <property type="match status" value="1"/>
</dbReference>
<comment type="caution">
    <text evidence="10">The sequence shown here is derived from an EMBL/GenBank/DDBJ whole genome shotgun (WGS) entry which is preliminary data.</text>
</comment>
<evidence type="ECO:0000256" key="4">
    <source>
        <dbReference type="ARBA" id="ARBA00023125"/>
    </source>
</evidence>
<gene>
    <name evidence="10" type="ORF">Syun_008580</name>
</gene>
<dbReference type="PROSITE" id="PS50863">
    <property type="entry name" value="B3"/>
    <property type="match status" value="1"/>
</dbReference>
<dbReference type="InterPro" id="IPR010525">
    <property type="entry name" value="ARF_dom"/>
</dbReference>
<comment type="function">
    <text evidence="8">Auxin response factors (ARFs) are transcriptional factors that bind specifically to the DNA sequence 5'-TGTCTC-3' found in the auxin-responsive promoter elements (AuxREs).</text>
</comment>
<evidence type="ECO:0000313" key="10">
    <source>
        <dbReference type="EMBL" id="KAK9150271.1"/>
    </source>
</evidence>
<evidence type="ECO:0000256" key="2">
    <source>
        <dbReference type="ARBA" id="ARBA00007853"/>
    </source>
</evidence>
<dbReference type="PANTHER" id="PTHR31384:SF5">
    <property type="entry name" value="AUXIN RESPONSE FACTOR 3"/>
    <property type="match status" value="1"/>
</dbReference>
<keyword evidence="7 8" id="KW-0927">Auxin signaling pathway</keyword>
<feature type="domain" description="TF-B3" evidence="9">
    <location>
        <begin position="141"/>
        <end position="243"/>
    </location>
</feature>
<keyword evidence="4 8" id="KW-0238">DNA-binding</keyword>
<dbReference type="SUPFAM" id="SSF101936">
    <property type="entry name" value="DNA-binding pseudobarrel domain"/>
    <property type="match status" value="1"/>
</dbReference>
<dbReference type="InterPro" id="IPR003340">
    <property type="entry name" value="B3_DNA-bd"/>
</dbReference>
<dbReference type="Proteomes" id="UP001420932">
    <property type="component" value="Unassembled WGS sequence"/>
</dbReference>
<proteinExistence type="inferred from homology"/>
<evidence type="ECO:0000256" key="6">
    <source>
        <dbReference type="ARBA" id="ARBA00023242"/>
    </source>
</evidence>
<keyword evidence="5 8" id="KW-0804">Transcription</keyword>
<dbReference type="InterPro" id="IPR015300">
    <property type="entry name" value="DNA-bd_pseudobarrel_sf"/>
</dbReference>
<sequence>MGVLIDLNDAIVDDEDDDEEEVDGSSSSSTMCLELWHACAGRLAYMPKKGALVVYFPQGHLEQNPSEIPVFMAYDLSPHVSCRVADVNLHADVATDEVYVQVSLIPDNEIEEKLKVGEFDEDGEGGGIESEVREIKTPHMFCKTLTASDTSSHGGFSVPRRAAEDCFPPLDYKQQRPLQDLTAKDLHGEEWKFRHIYRGRPRRHLLTTGWTAFINRKKLVSGDAVLFLRAGDGQLRLGIRRATQVRYSIPLSSMCSHQSSNVGMLKAVADAVSTKSAFNVYYNPREKASQFIVPFSKFSKSFNNSVHIGMRFKMQIESKHDTERRYCGLITGIGDMDPVLWPGSKWRSLLFVWHGSCLDMVLVFDFNVIHVFTIQNFNFSPVRWDDDFGLNLQSRVSPWEIEPSGSIYGSSNILAPHLKRARTCQPLVKPNFPVPDRTGFFSDFGELLRFQRVLQGQELCYGTPYCGVDELNHHSSKLQECIPGFSSRMVALGGNGIPPGNSCIPYKGVGFDECIGFQKVLQGQEIFPELPFGRSLVDYRDRNYGASGLMVDEVHRLKREIELTEWMQVSPHSVHAINNWNAQRSLSNSFKVVDMGLTLPLPTWPCLSSQGLILPEKSRKLFGFPITEEMQAKYVDDNCSPAKDSSYKTPRKEQ</sequence>
<dbReference type="SMART" id="SM01019">
    <property type="entry name" value="B3"/>
    <property type="match status" value="1"/>
</dbReference>
<dbReference type="GO" id="GO:0009734">
    <property type="term" value="P:auxin-activated signaling pathway"/>
    <property type="evidence" value="ECO:0007669"/>
    <property type="project" value="UniProtKB-KW"/>
</dbReference>
<keyword evidence="3 8" id="KW-0805">Transcription regulation</keyword>
<evidence type="ECO:0000256" key="1">
    <source>
        <dbReference type="ARBA" id="ARBA00004123"/>
    </source>
</evidence>